<evidence type="ECO:0000259" key="2">
    <source>
        <dbReference type="Pfam" id="PF01471"/>
    </source>
</evidence>
<evidence type="ECO:0000256" key="1">
    <source>
        <dbReference type="SAM" id="SignalP"/>
    </source>
</evidence>
<keyword evidence="1" id="KW-0732">Signal</keyword>
<dbReference type="InterPro" id="IPR036366">
    <property type="entry name" value="PGBDSf"/>
</dbReference>
<dbReference type="SUPFAM" id="SSF47090">
    <property type="entry name" value="PGBD-like"/>
    <property type="match status" value="1"/>
</dbReference>
<accession>A0A1Y1QPL1</accession>
<comment type="caution">
    <text evidence="3">The sequence shown here is derived from an EMBL/GenBank/DDBJ whole genome shotgun (WGS) entry which is preliminary data.</text>
</comment>
<evidence type="ECO:0000313" key="3">
    <source>
        <dbReference type="EMBL" id="OQX10406.1"/>
    </source>
</evidence>
<dbReference type="Proteomes" id="UP000192491">
    <property type="component" value="Unassembled WGS sequence"/>
</dbReference>
<feature type="chain" id="PRO_5012372487" description="Peptidoglycan binding-like domain-containing protein" evidence="1">
    <location>
        <begin position="24"/>
        <end position="306"/>
    </location>
</feature>
<protein>
    <recommendedName>
        <fullName evidence="2">Peptidoglycan binding-like domain-containing protein</fullName>
    </recommendedName>
</protein>
<proteinExistence type="predicted"/>
<sequence length="306" mass="33562">MKITHFSVSLLSSIAFISAPVTAEPAPQDAVCASQVLAPALFRPNTEAVIVYEPSTMYTTTPVQMGYGERKVKIADAYVEYDLIPAKFGEVTETVEVERERVEIETLPATYRTDTKRIKVKAATQRWNPNCPAILAADNHSAENCLLTVPAEYTTVTREVIDSPARTIKRIIPARTATMTRKVLLEPAKAVRREIPAVYTTVKLARVEQPAKVVTTQQPAKTQQIPVAQTVRSALMVAMPALCEAAVSPATIEQLQQRLQQQGYYQGTPDGVLGSKTRTALTQYQEAHGLASGAITLETLRKLQLQ</sequence>
<dbReference type="Gene3D" id="1.10.101.10">
    <property type="entry name" value="PGBD-like superfamily/PGBD"/>
    <property type="match status" value="1"/>
</dbReference>
<dbReference type="AlphaFoldDB" id="A0A1Y1QPL1"/>
<feature type="signal peptide" evidence="1">
    <location>
        <begin position="1"/>
        <end position="23"/>
    </location>
</feature>
<dbReference type="InterPro" id="IPR002477">
    <property type="entry name" value="Peptidoglycan-bd-like"/>
</dbReference>
<gene>
    <name evidence="3" type="ORF">BWK73_20350</name>
</gene>
<feature type="domain" description="Peptidoglycan binding-like" evidence="2">
    <location>
        <begin position="251"/>
        <end position="303"/>
    </location>
</feature>
<name>A0A1Y1QPL1_9GAMM</name>
<organism evidence="3 4">
    <name type="scientific">Thiothrix lacustris</name>
    <dbReference type="NCBI Taxonomy" id="525917"/>
    <lineage>
        <taxon>Bacteria</taxon>
        <taxon>Pseudomonadati</taxon>
        <taxon>Pseudomonadota</taxon>
        <taxon>Gammaproteobacteria</taxon>
        <taxon>Thiotrichales</taxon>
        <taxon>Thiotrichaceae</taxon>
        <taxon>Thiothrix</taxon>
    </lineage>
</organism>
<reference evidence="3 4" key="1">
    <citation type="submission" date="2017-01" db="EMBL/GenBank/DDBJ databases">
        <title>Novel large sulfur bacteria in the metagenomes of groundwater-fed chemosynthetic microbial mats in the Lake Huron basin.</title>
        <authorList>
            <person name="Sharrar A.M."/>
            <person name="Flood B.E."/>
            <person name="Bailey J.V."/>
            <person name="Jones D.S."/>
            <person name="Biddanda B."/>
            <person name="Ruberg S.A."/>
            <person name="Marcus D.N."/>
            <person name="Dick G.J."/>
        </authorList>
    </citation>
    <scope>NUCLEOTIDE SEQUENCE [LARGE SCALE GENOMIC DNA]</scope>
    <source>
        <strain evidence="3">A8</strain>
    </source>
</reference>
<dbReference type="EMBL" id="MTEJ01000113">
    <property type="protein sequence ID" value="OQX10406.1"/>
    <property type="molecule type" value="Genomic_DNA"/>
</dbReference>
<dbReference type="InterPro" id="IPR036365">
    <property type="entry name" value="PGBD-like_sf"/>
</dbReference>
<dbReference type="Pfam" id="PF01471">
    <property type="entry name" value="PG_binding_1"/>
    <property type="match status" value="1"/>
</dbReference>
<evidence type="ECO:0000313" key="4">
    <source>
        <dbReference type="Proteomes" id="UP000192491"/>
    </source>
</evidence>